<dbReference type="RefSeq" id="WP_090225496.1">
    <property type="nucleotide sequence ID" value="NZ_FOZP01000004.1"/>
</dbReference>
<dbReference type="Gene3D" id="3.30.70.360">
    <property type="match status" value="1"/>
</dbReference>
<comment type="cofactor">
    <cofactor evidence="2">
        <name>Mn(2+)</name>
        <dbReference type="ChEBI" id="CHEBI:29035"/>
    </cofactor>
    <text evidence="2">The Mn(2+) ion enhances activity.</text>
</comment>
<dbReference type="PANTHER" id="PTHR11014">
    <property type="entry name" value="PEPTIDASE M20 FAMILY MEMBER"/>
    <property type="match status" value="1"/>
</dbReference>
<dbReference type="EMBL" id="FOZP01000004">
    <property type="protein sequence ID" value="SFS54394.1"/>
    <property type="molecule type" value="Genomic_DNA"/>
</dbReference>
<dbReference type="GO" id="GO:0046872">
    <property type="term" value="F:metal ion binding"/>
    <property type="evidence" value="ECO:0007669"/>
    <property type="project" value="UniProtKB-KW"/>
</dbReference>
<feature type="binding site" evidence="2">
    <location>
        <position position="101"/>
    </location>
    <ligand>
        <name>Mn(2+)</name>
        <dbReference type="ChEBI" id="CHEBI:29035"/>
        <label>2</label>
    </ligand>
</feature>
<dbReference type="InterPro" id="IPR017439">
    <property type="entry name" value="Amidohydrolase"/>
</dbReference>
<dbReference type="OrthoDB" id="9776731at2"/>
<dbReference type="Pfam" id="PF07687">
    <property type="entry name" value="M20_dimer"/>
    <property type="match status" value="1"/>
</dbReference>
<evidence type="ECO:0000313" key="5">
    <source>
        <dbReference type="Proteomes" id="UP000199312"/>
    </source>
</evidence>
<feature type="binding site" evidence="2">
    <location>
        <position position="162"/>
    </location>
    <ligand>
        <name>Mn(2+)</name>
        <dbReference type="ChEBI" id="CHEBI:29035"/>
        <label>2</label>
    </ligand>
</feature>
<dbReference type="InterPro" id="IPR036264">
    <property type="entry name" value="Bact_exopeptidase_dim_dom"/>
</dbReference>
<protein>
    <submittedName>
        <fullName evidence="4">Amidohydrolase</fullName>
    </submittedName>
</protein>
<name>A0A1I6QPR4_9FLAO</name>
<dbReference type="SUPFAM" id="SSF55031">
    <property type="entry name" value="Bacterial exopeptidase dimerisation domain"/>
    <property type="match status" value="1"/>
</dbReference>
<keyword evidence="2" id="KW-0464">Manganese</keyword>
<keyword evidence="1 4" id="KW-0378">Hydrolase</keyword>
<feature type="binding site" evidence="2">
    <location>
        <position position="357"/>
    </location>
    <ligand>
        <name>Mn(2+)</name>
        <dbReference type="ChEBI" id="CHEBI:29035"/>
        <label>2</label>
    </ligand>
</feature>
<dbReference type="STRING" id="593133.SAMN04488006_1992"/>
<reference evidence="5" key="1">
    <citation type="submission" date="2016-10" db="EMBL/GenBank/DDBJ databases">
        <authorList>
            <person name="Varghese N."/>
            <person name="Submissions S."/>
        </authorList>
    </citation>
    <scope>NUCLEOTIDE SEQUENCE [LARGE SCALE GENOMIC DNA]</scope>
    <source>
        <strain evidence="5">DSM 24450</strain>
    </source>
</reference>
<keyword evidence="5" id="KW-1185">Reference proteome</keyword>
<gene>
    <name evidence="4" type="ORF">SAMN04488006_1992</name>
</gene>
<dbReference type="SUPFAM" id="SSF53187">
    <property type="entry name" value="Zn-dependent exopeptidases"/>
    <property type="match status" value="1"/>
</dbReference>
<dbReference type="Gene3D" id="3.40.630.10">
    <property type="entry name" value="Zn peptidases"/>
    <property type="match status" value="1"/>
</dbReference>
<evidence type="ECO:0000256" key="1">
    <source>
        <dbReference type="ARBA" id="ARBA00022801"/>
    </source>
</evidence>
<evidence type="ECO:0000313" key="4">
    <source>
        <dbReference type="EMBL" id="SFS54394.1"/>
    </source>
</evidence>
<evidence type="ECO:0000259" key="3">
    <source>
        <dbReference type="Pfam" id="PF07687"/>
    </source>
</evidence>
<dbReference type="AlphaFoldDB" id="A0A1I6QPR4"/>
<dbReference type="PIRSF" id="PIRSF005962">
    <property type="entry name" value="Pept_M20D_amidohydro"/>
    <property type="match status" value="1"/>
</dbReference>
<dbReference type="GO" id="GO:0016787">
    <property type="term" value="F:hydrolase activity"/>
    <property type="evidence" value="ECO:0007669"/>
    <property type="project" value="UniProtKB-KW"/>
</dbReference>
<dbReference type="PANTHER" id="PTHR11014:SF169">
    <property type="entry name" value="CLAN MH, FAMILY M20, PEPTIDASE T-LIKE METALLOPEPTIDASE"/>
    <property type="match status" value="1"/>
</dbReference>
<feature type="binding site" evidence="2">
    <location>
        <position position="103"/>
    </location>
    <ligand>
        <name>Mn(2+)</name>
        <dbReference type="ChEBI" id="CHEBI:29035"/>
        <label>2</label>
    </ligand>
</feature>
<dbReference type="InterPro" id="IPR011650">
    <property type="entry name" value="Peptidase_M20_dimer"/>
</dbReference>
<feature type="binding site" evidence="2">
    <location>
        <position position="136"/>
    </location>
    <ligand>
        <name>Mn(2+)</name>
        <dbReference type="ChEBI" id="CHEBI:29035"/>
        <label>2</label>
    </ligand>
</feature>
<sequence>MEKIVTIEELNYLTNFRKKLHQSPELSGFEKQTVQAVVDELKLCNPTTIITELGGHGVAAVFKGNLKGKTVLFRAELDALPIQEENTFNHKSKYSGISHKCGHDGHTTILIGLARTLKNNPLLKGEIILLFQPAEENGAGAKAVLEDEKFKSLQPDFVFALHNVPDYDNGTIIIKNNSFTPSVTSLKITLKGKTAHAAEPENGINPDLALQELIFAIKSMGDNNLESETFSVITTVYATLGSKDYGISADYAELHFTIRCWTANQLNDLKKIISAKIKSISEKHQLKHTLEWIFEFDSNKNNDEAVASILKAAESNSFKVIKKQTPFKWGEDFGTFTQQYKGAMFALGSGKQTPALHNPDYDFPDEITPYGIQMFNTIIKLMYV</sequence>
<feature type="domain" description="Peptidase M20 dimerisation" evidence="3">
    <location>
        <begin position="184"/>
        <end position="282"/>
    </location>
</feature>
<evidence type="ECO:0000256" key="2">
    <source>
        <dbReference type="PIRSR" id="PIRSR005962-1"/>
    </source>
</evidence>
<proteinExistence type="predicted"/>
<dbReference type="NCBIfam" id="TIGR01891">
    <property type="entry name" value="amidohydrolases"/>
    <property type="match status" value="1"/>
</dbReference>
<keyword evidence="2" id="KW-0479">Metal-binding</keyword>
<accession>A0A1I6QPR4</accession>
<organism evidence="4 5">
    <name type="scientific">Lutibacter maritimus</name>
    <dbReference type="NCBI Taxonomy" id="593133"/>
    <lineage>
        <taxon>Bacteria</taxon>
        <taxon>Pseudomonadati</taxon>
        <taxon>Bacteroidota</taxon>
        <taxon>Flavobacteriia</taxon>
        <taxon>Flavobacteriales</taxon>
        <taxon>Flavobacteriaceae</taxon>
        <taxon>Lutibacter</taxon>
    </lineage>
</organism>
<dbReference type="Pfam" id="PF01546">
    <property type="entry name" value="Peptidase_M20"/>
    <property type="match status" value="1"/>
</dbReference>
<dbReference type="InterPro" id="IPR002933">
    <property type="entry name" value="Peptidase_M20"/>
</dbReference>
<dbReference type="Proteomes" id="UP000199312">
    <property type="component" value="Unassembled WGS sequence"/>
</dbReference>